<keyword evidence="4" id="KW-1185">Reference proteome</keyword>
<evidence type="ECO:0000256" key="1">
    <source>
        <dbReference type="ARBA" id="ARBA00004141"/>
    </source>
</evidence>
<dbReference type="Pfam" id="PF12076">
    <property type="entry name" value="CER1-like_C"/>
    <property type="match status" value="1"/>
</dbReference>
<evidence type="ECO:0000313" key="3">
    <source>
        <dbReference type="EMBL" id="KAK6918135.1"/>
    </source>
</evidence>
<evidence type="ECO:0000313" key="4">
    <source>
        <dbReference type="Proteomes" id="UP001370490"/>
    </source>
</evidence>
<name>A0AAN8YZP7_9MAGN</name>
<protein>
    <submittedName>
        <fullName evidence="3">Domain Wax2, C-terminal</fullName>
    </submittedName>
</protein>
<evidence type="ECO:0000259" key="2">
    <source>
        <dbReference type="Pfam" id="PF12076"/>
    </source>
</evidence>
<feature type="non-terminal residue" evidence="3">
    <location>
        <position position="1"/>
    </location>
</feature>
<sequence length="89" mass="10170">RNNIHSVCSTPPKELRNGLFILPYPRYDHPVSLENLDSCENGLPRGVMSAWRVAGIVHALEGWNVHECGESMFDVERVWQASLRHGFRL</sequence>
<dbReference type="Proteomes" id="UP001370490">
    <property type="component" value="Unassembled WGS sequence"/>
</dbReference>
<dbReference type="AlphaFoldDB" id="A0AAN8YZP7"/>
<gene>
    <name evidence="3" type="ORF">RJ641_016557</name>
</gene>
<proteinExistence type="predicted"/>
<reference evidence="3 4" key="1">
    <citation type="submission" date="2023-12" db="EMBL/GenBank/DDBJ databases">
        <title>A high-quality genome assembly for Dillenia turbinata (Dilleniales).</title>
        <authorList>
            <person name="Chanderbali A."/>
        </authorList>
    </citation>
    <scope>NUCLEOTIDE SEQUENCE [LARGE SCALE GENOMIC DNA]</scope>
    <source>
        <strain evidence="3">LSX21</strain>
        <tissue evidence="3">Leaf</tissue>
    </source>
</reference>
<organism evidence="3 4">
    <name type="scientific">Dillenia turbinata</name>
    <dbReference type="NCBI Taxonomy" id="194707"/>
    <lineage>
        <taxon>Eukaryota</taxon>
        <taxon>Viridiplantae</taxon>
        <taxon>Streptophyta</taxon>
        <taxon>Embryophyta</taxon>
        <taxon>Tracheophyta</taxon>
        <taxon>Spermatophyta</taxon>
        <taxon>Magnoliopsida</taxon>
        <taxon>eudicotyledons</taxon>
        <taxon>Gunneridae</taxon>
        <taxon>Pentapetalae</taxon>
        <taxon>Dilleniales</taxon>
        <taxon>Dilleniaceae</taxon>
        <taxon>Dillenia</taxon>
    </lineage>
</organism>
<dbReference type="GO" id="GO:0016020">
    <property type="term" value="C:membrane"/>
    <property type="evidence" value="ECO:0007669"/>
    <property type="project" value="UniProtKB-SubCell"/>
</dbReference>
<comment type="subcellular location">
    <subcellularLocation>
        <location evidence="1">Membrane</location>
        <topology evidence="1">Multi-pass membrane protein</topology>
    </subcellularLocation>
</comment>
<dbReference type="InterPro" id="IPR021940">
    <property type="entry name" value="CER1-like_C"/>
</dbReference>
<accession>A0AAN8YZP7</accession>
<feature type="domain" description="Very-long-chain aldehyde decarbonylase CER1-like C-terminal" evidence="2">
    <location>
        <begin position="5"/>
        <end position="88"/>
    </location>
</feature>
<dbReference type="EMBL" id="JBAMMX010000022">
    <property type="protein sequence ID" value="KAK6918135.1"/>
    <property type="molecule type" value="Genomic_DNA"/>
</dbReference>
<comment type="caution">
    <text evidence="3">The sequence shown here is derived from an EMBL/GenBank/DDBJ whole genome shotgun (WGS) entry which is preliminary data.</text>
</comment>